<dbReference type="RefSeq" id="WP_088031445.1">
    <property type="nucleotide sequence ID" value="NZ_NFDG01000070.1"/>
</dbReference>
<dbReference type="EMBL" id="NFDG01000070">
    <property type="protein sequence ID" value="OTY23422.1"/>
    <property type="molecule type" value="Genomic_DNA"/>
</dbReference>
<dbReference type="AlphaFoldDB" id="A0A243AJ77"/>
<comment type="caution">
    <text evidence="2">The sequence shown here is derived from an EMBL/GenBank/DDBJ whole genome shotgun (WGS) entry which is preliminary data.</text>
</comment>
<dbReference type="Gene3D" id="2.120.10.30">
    <property type="entry name" value="TolB, C-terminal domain"/>
    <property type="match status" value="2"/>
</dbReference>
<feature type="chain" id="PRO_5011992316" evidence="1">
    <location>
        <begin position="23"/>
        <end position="409"/>
    </location>
</feature>
<reference evidence="2 3" key="1">
    <citation type="submission" date="2016-10" db="EMBL/GenBank/DDBJ databases">
        <title>Comparative genomics of Bacillus thuringiensis reveals a path to pathogens against multiple invertebrate hosts.</title>
        <authorList>
            <person name="Zheng J."/>
            <person name="Gao Q."/>
            <person name="Liu H."/>
            <person name="Peng D."/>
            <person name="Ruan L."/>
            <person name="Sun M."/>
        </authorList>
    </citation>
    <scope>NUCLEOTIDE SEQUENCE [LARGE SCALE GENOMIC DNA]</scope>
    <source>
        <strain evidence="2">BGSC 4BM1</strain>
    </source>
</reference>
<dbReference type="InterPro" id="IPR011042">
    <property type="entry name" value="6-blade_b-propeller_TolB-like"/>
</dbReference>
<dbReference type="SUPFAM" id="SSF82171">
    <property type="entry name" value="DPP6 N-terminal domain-like"/>
    <property type="match status" value="1"/>
</dbReference>
<dbReference type="PANTHER" id="PTHR36842:SF1">
    <property type="entry name" value="PROTEIN TOLB"/>
    <property type="match status" value="1"/>
</dbReference>
<proteinExistence type="predicted"/>
<feature type="signal peptide" evidence="1">
    <location>
        <begin position="1"/>
        <end position="22"/>
    </location>
</feature>
<name>A0A243AJ77_BACTU</name>
<dbReference type="PANTHER" id="PTHR36842">
    <property type="entry name" value="PROTEIN TOLB HOMOLOG"/>
    <property type="match status" value="1"/>
</dbReference>
<protein>
    <submittedName>
        <fullName evidence="2">Translocation protein TolB</fullName>
    </submittedName>
</protein>
<gene>
    <name evidence="2" type="ORF">BK732_08150</name>
</gene>
<sequence length="409" mass="47167">MEFRILLCTILISFYLSTMVSAETPPLTAAFLRDHQLWIKKGNQEIQITKNRYVYSPKWSYDGRFIGYIDSDETGKKSNLFIYDTKEKINYQPYIRVVTSDFKWSPNKNQLAYTDQGLLNVTKIKNGRPQGFENVSLGVSDFEWFPNGKEFIVSSHSCLRPIGWGPIPLYKIPVDANLAKDKIKPFYTIRTNETDLFAISTNYFKWSSDGKWVSFLATPTASLSMDSNTLCVISSKGEHFQAIGKLLGFKDWMKWAPSANQLAYISGEGRFLVANKKFTVADMITSKQQKEYTPVGYVDLDLEWFSPDKVIVARAKENKEWKEGPVPPMITTLYIINIKTEEQKQISFPKKNELDEDPQVVGSYLTWFRKKTNVYKGDVWVKGSLNGQEYMWLKNVDETPIFFTLNESR</sequence>
<evidence type="ECO:0000313" key="2">
    <source>
        <dbReference type="EMBL" id="OTY23422.1"/>
    </source>
</evidence>
<evidence type="ECO:0000256" key="1">
    <source>
        <dbReference type="SAM" id="SignalP"/>
    </source>
</evidence>
<evidence type="ECO:0000313" key="3">
    <source>
        <dbReference type="Proteomes" id="UP000194860"/>
    </source>
</evidence>
<organism evidence="2 3">
    <name type="scientific">Bacillus thuringiensis serovar navarrensis</name>
    <dbReference type="NCBI Taxonomy" id="339658"/>
    <lineage>
        <taxon>Bacteria</taxon>
        <taxon>Bacillati</taxon>
        <taxon>Bacillota</taxon>
        <taxon>Bacilli</taxon>
        <taxon>Bacillales</taxon>
        <taxon>Bacillaceae</taxon>
        <taxon>Bacillus</taxon>
        <taxon>Bacillus cereus group</taxon>
    </lineage>
</organism>
<keyword evidence="1" id="KW-0732">Signal</keyword>
<dbReference type="Proteomes" id="UP000194860">
    <property type="component" value="Unassembled WGS sequence"/>
</dbReference>
<accession>A0A243AJ77</accession>